<dbReference type="EMBL" id="DS117006">
    <property type="protein sequence ID" value="EAX82068.1"/>
    <property type="molecule type" value="Genomic_DNA"/>
</dbReference>
<evidence type="ECO:0000313" key="1">
    <source>
        <dbReference type="EMBL" id="EAX82068.1"/>
    </source>
</evidence>
<dbReference type="KEGG" id="tva:4739696"/>
<dbReference type="VEuPathDB" id="TrichDB:TVAG_034480"/>
<dbReference type="SUPFAM" id="SSF51126">
    <property type="entry name" value="Pectin lyase-like"/>
    <property type="match status" value="1"/>
</dbReference>
<reference evidence="1" key="1">
    <citation type="submission" date="2006-10" db="EMBL/GenBank/DDBJ databases">
        <authorList>
            <person name="Amadeo P."/>
            <person name="Zhao Q."/>
            <person name="Wortman J."/>
            <person name="Fraser-Liggett C."/>
            <person name="Carlton J."/>
        </authorList>
    </citation>
    <scope>NUCLEOTIDE SEQUENCE</scope>
    <source>
        <strain evidence="1">G3</strain>
    </source>
</reference>
<keyword evidence="2" id="KW-1185">Reference proteome</keyword>
<dbReference type="InterPro" id="IPR011050">
    <property type="entry name" value="Pectin_lyase_fold/virulence"/>
</dbReference>
<organism evidence="1 2">
    <name type="scientific">Trichomonas vaginalis (strain ATCC PRA-98 / G3)</name>
    <dbReference type="NCBI Taxonomy" id="412133"/>
    <lineage>
        <taxon>Eukaryota</taxon>
        <taxon>Metamonada</taxon>
        <taxon>Parabasalia</taxon>
        <taxon>Trichomonadida</taxon>
        <taxon>Trichomonadidae</taxon>
        <taxon>Trichomonas</taxon>
    </lineage>
</organism>
<dbReference type="InParanoid" id="A2GL99"/>
<dbReference type="VEuPathDB" id="TrichDB:TVAGG3_0830200"/>
<evidence type="ECO:0000313" key="2">
    <source>
        <dbReference type="Proteomes" id="UP000001542"/>
    </source>
</evidence>
<reference evidence="1" key="2">
    <citation type="journal article" date="2007" name="Science">
        <title>Draft genome sequence of the sexually transmitted pathogen Trichomonas vaginalis.</title>
        <authorList>
            <person name="Carlton J.M."/>
            <person name="Hirt R.P."/>
            <person name="Silva J.C."/>
            <person name="Delcher A.L."/>
            <person name="Schatz M."/>
            <person name="Zhao Q."/>
            <person name="Wortman J.R."/>
            <person name="Bidwell S.L."/>
            <person name="Alsmark U.C.M."/>
            <person name="Besteiro S."/>
            <person name="Sicheritz-Ponten T."/>
            <person name="Noel C.J."/>
            <person name="Dacks J.B."/>
            <person name="Foster P.G."/>
            <person name="Simillion C."/>
            <person name="Van de Peer Y."/>
            <person name="Miranda-Saavedra D."/>
            <person name="Barton G.J."/>
            <person name="Westrop G.D."/>
            <person name="Mueller S."/>
            <person name="Dessi D."/>
            <person name="Fiori P.L."/>
            <person name="Ren Q."/>
            <person name="Paulsen I."/>
            <person name="Zhang H."/>
            <person name="Bastida-Corcuera F.D."/>
            <person name="Simoes-Barbosa A."/>
            <person name="Brown M.T."/>
            <person name="Hayes R.D."/>
            <person name="Mukherjee M."/>
            <person name="Okumura C.Y."/>
            <person name="Schneider R."/>
            <person name="Smith A.J."/>
            <person name="Vanacova S."/>
            <person name="Villalvazo M."/>
            <person name="Haas B.J."/>
            <person name="Pertea M."/>
            <person name="Feldblyum T.V."/>
            <person name="Utterback T.R."/>
            <person name="Shu C.L."/>
            <person name="Osoegawa K."/>
            <person name="de Jong P.J."/>
            <person name="Hrdy I."/>
            <person name="Horvathova L."/>
            <person name="Zubacova Z."/>
            <person name="Dolezal P."/>
            <person name="Malik S.B."/>
            <person name="Logsdon J.M. Jr."/>
            <person name="Henze K."/>
            <person name="Gupta A."/>
            <person name="Wang C.C."/>
            <person name="Dunne R.L."/>
            <person name="Upcroft J.A."/>
            <person name="Upcroft P."/>
            <person name="White O."/>
            <person name="Salzberg S.L."/>
            <person name="Tang P."/>
            <person name="Chiu C.-H."/>
            <person name="Lee Y.-S."/>
            <person name="Embley T.M."/>
            <person name="Coombs G.H."/>
            <person name="Mottram J.C."/>
            <person name="Tachezy J."/>
            <person name="Fraser-Liggett C.M."/>
            <person name="Johnson P.J."/>
        </authorList>
    </citation>
    <scope>NUCLEOTIDE SEQUENCE [LARGE SCALE GENOMIC DNA]</scope>
    <source>
        <strain evidence="1">G3</strain>
    </source>
</reference>
<dbReference type="Proteomes" id="UP000001542">
    <property type="component" value="Unassembled WGS sequence"/>
</dbReference>
<accession>A2GL99</accession>
<name>A2GL99_TRIV3</name>
<dbReference type="AlphaFoldDB" id="A2GL99"/>
<proteinExistence type="predicted"/>
<gene>
    <name evidence="1" type="ORF">TVAG_034480</name>
</gene>
<protein>
    <submittedName>
        <fullName evidence="1">Uncharacterized protein</fullName>
    </submittedName>
</protein>
<dbReference type="RefSeq" id="XP_001294998.1">
    <property type="nucleotide sequence ID" value="XM_001294997.1"/>
</dbReference>
<sequence length="126" mass="14121">MFHESTPNSFVKKPIFKNNSCLQNAYFRGLLTTYHNSPNVTVSDCIFLENKVQYTFFAHNGLITVINCTGSDLTASTASDGAVNTDEMAADPFILRLELLSLGKCEAEYPFLFELVLIRSKKKKKS</sequence>